<dbReference type="EMBL" id="JGYW01000002">
    <property type="protein sequence ID" value="KFI59635.1"/>
    <property type="molecule type" value="Genomic_DNA"/>
</dbReference>
<evidence type="ECO:0000256" key="1">
    <source>
        <dbReference type="SAM" id="MobiDB-lite"/>
    </source>
</evidence>
<reference evidence="2 4" key="1">
    <citation type="submission" date="2009-11" db="EMBL/GenBank/DDBJ databases">
        <authorList>
            <person name="Weinstock G."/>
            <person name="Sodergren E."/>
            <person name="Clifton S."/>
            <person name="Fulton L."/>
            <person name="Fulton B."/>
            <person name="Courtney L."/>
            <person name="Fronick C."/>
            <person name="Harrison M."/>
            <person name="Strong C."/>
            <person name="Farmer C."/>
            <person name="Delahaunty K."/>
            <person name="Markovic C."/>
            <person name="Hall O."/>
            <person name="Minx P."/>
            <person name="Tomlinson C."/>
            <person name="Mitreva M."/>
            <person name="Nelson J."/>
            <person name="Hou S."/>
            <person name="Wollam A."/>
            <person name="Pepin K.H."/>
            <person name="Johnson M."/>
            <person name="Bhonagiri V."/>
            <person name="Nash W.E."/>
            <person name="Warren W."/>
            <person name="Chinwalla A."/>
            <person name="Mardis E.R."/>
            <person name="Wilson R.K."/>
        </authorList>
    </citation>
    <scope>NUCLEOTIDE SEQUENCE [LARGE SCALE GENOMIC DNA]</scope>
    <source>
        <strain evidence="2 4">DSM 20093</strain>
    </source>
</reference>
<dbReference type="Proteomes" id="UP000003656">
    <property type="component" value="Unassembled WGS sequence"/>
</dbReference>
<gene>
    <name evidence="3" type="ORF">BGLCM_0303</name>
    <name evidence="2" type="ORF">BIFGAL_03701</name>
</gene>
<comment type="caution">
    <text evidence="2">The sequence shown here is derived from an EMBL/GenBank/DDBJ whole genome shotgun (WGS) entry which is preliminary data.</text>
</comment>
<accession>D1NV23</accession>
<dbReference type="EMBL" id="ABXB03000003">
    <property type="protein sequence ID" value="EFA22674.1"/>
    <property type="molecule type" value="Genomic_DNA"/>
</dbReference>
<evidence type="ECO:0000313" key="5">
    <source>
        <dbReference type="Proteomes" id="UP000029074"/>
    </source>
</evidence>
<dbReference type="Proteomes" id="UP000029074">
    <property type="component" value="Unassembled WGS sequence"/>
</dbReference>
<proteinExistence type="predicted"/>
<organism evidence="2 4">
    <name type="scientific">Bifidobacterium gallicum DSM 20093 = LMG 11596</name>
    <dbReference type="NCBI Taxonomy" id="561180"/>
    <lineage>
        <taxon>Bacteria</taxon>
        <taxon>Bacillati</taxon>
        <taxon>Actinomycetota</taxon>
        <taxon>Actinomycetes</taxon>
        <taxon>Bifidobacteriales</taxon>
        <taxon>Bifidobacteriaceae</taxon>
        <taxon>Bifidobacterium</taxon>
    </lineage>
</organism>
<feature type="region of interest" description="Disordered" evidence="1">
    <location>
        <begin position="1"/>
        <end position="34"/>
    </location>
</feature>
<sequence length="55" mass="5938">MRILFSVQRTTKDAKSGGLHNMSSHPQPGPDFSSISAALRIPNHLLIAILAPSRT</sequence>
<reference evidence="3 5" key="2">
    <citation type="submission" date="2014-03" db="EMBL/GenBank/DDBJ databases">
        <title>Genomics of Bifidobacteria.</title>
        <authorList>
            <person name="Ventura M."/>
            <person name="Milani C."/>
            <person name="Lugli G.A."/>
        </authorList>
    </citation>
    <scope>NUCLEOTIDE SEQUENCE [LARGE SCALE GENOMIC DNA]</scope>
    <source>
        <strain evidence="3 5">LMG 11596</strain>
    </source>
</reference>
<evidence type="ECO:0000313" key="3">
    <source>
        <dbReference type="EMBL" id="KFI59635.1"/>
    </source>
</evidence>
<evidence type="ECO:0000313" key="2">
    <source>
        <dbReference type="EMBL" id="EFA22674.1"/>
    </source>
</evidence>
<evidence type="ECO:0000313" key="4">
    <source>
        <dbReference type="Proteomes" id="UP000003656"/>
    </source>
</evidence>
<name>D1NV23_9BIFI</name>
<keyword evidence="5" id="KW-1185">Reference proteome</keyword>
<dbReference type="AlphaFoldDB" id="D1NV23"/>
<protein>
    <submittedName>
        <fullName evidence="2">Uncharacterized protein</fullName>
    </submittedName>
</protein>